<dbReference type="Pfam" id="PF07719">
    <property type="entry name" value="TPR_2"/>
    <property type="match status" value="1"/>
</dbReference>
<dbReference type="InterPro" id="IPR013105">
    <property type="entry name" value="TPR_2"/>
</dbReference>
<reference evidence="6 7" key="1">
    <citation type="submission" date="2019-04" db="EMBL/GenBank/DDBJ databases">
        <title>Lacinutrix sp. nov., isolated from marine water.</title>
        <authorList>
            <person name="Kim W."/>
        </authorList>
    </citation>
    <scope>NUCLEOTIDE SEQUENCE [LARGE SCALE GENOMIC DNA]</scope>
    <source>
        <strain evidence="6 7">CAU 1491</strain>
    </source>
</reference>
<dbReference type="InterPro" id="IPR005151">
    <property type="entry name" value="Tail-specific_protease"/>
</dbReference>
<dbReference type="InterPro" id="IPR011990">
    <property type="entry name" value="TPR-like_helical_dom_sf"/>
</dbReference>
<keyword evidence="2 3" id="KW-0802">TPR repeat</keyword>
<feature type="repeat" description="TPR" evidence="3">
    <location>
        <begin position="60"/>
        <end position="93"/>
    </location>
</feature>
<proteinExistence type="predicted"/>
<name>A0A4U0F041_9FLAO</name>
<dbReference type="GO" id="GO:0008236">
    <property type="term" value="F:serine-type peptidase activity"/>
    <property type="evidence" value="ECO:0007669"/>
    <property type="project" value="InterPro"/>
</dbReference>
<evidence type="ECO:0000259" key="5">
    <source>
        <dbReference type="Pfam" id="PF03572"/>
    </source>
</evidence>
<dbReference type="SUPFAM" id="SSF52096">
    <property type="entry name" value="ClpP/crotonase"/>
    <property type="match status" value="1"/>
</dbReference>
<evidence type="ECO:0000256" key="3">
    <source>
        <dbReference type="PROSITE-ProRule" id="PRU00339"/>
    </source>
</evidence>
<dbReference type="SMART" id="SM00028">
    <property type="entry name" value="TPR"/>
    <property type="match status" value="1"/>
</dbReference>
<dbReference type="PROSITE" id="PS50005">
    <property type="entry name" value="TPR"/>
    <property type="match status" value="1"/>
</dbReference>
<dbReference type="InterPro" id="IPR029045">
    <property type="entry name" value="ClpP/crotonase-like_dom_sf"/>
</dbReference>
<dbReference type="EMBL" id="SUPL01000002">
    <property type="protein sequence ID" value="TJY37084.1"/>
    <property type="molecule type" value="Genomic_DNA"/>
</dbReference>
<dbReference type="AlphaFoldDB" id="A0A4U0F041"/>
<dbReference type="Pfam" id="PF03572">
    <property type="entry name" value="Peptidase_S41"/>
    <property type="match status" value="1"/>
</dbReference>
<gene>
    <name evidence="6" type="ORF">E5167_03820</name>
</gene>
<feature type="signal peptide" evidence="4">
    <location>
        <begin position="1"/>
        <end position="24"/>
    </location>
</feature>
<dbReference type="Proteomes" id="UP000307657">
    <property type="component" value="Unassembled WGS sequence"/>
</dbReference>
<feature type="domain" description="Tail specific protease" evidence="5">
    <location>
        <begin position="388"/>
        <end position="443"/>
    </location>
</feature>
<dbReference type="Gene3D" id="3.90.226.10">
    <property type="entry name" value="2-enoyl-CoA Hydratase, Chain A, domain 1"/>
    <property type="match status" value="1"/>
</dbReference>
<evidence type="ECO:0000256" key="1">
    <source>
        <dbReference type="ARBA" id="ARBA00022737"/>
    </source>
</evidence>
<sequence>MTIMKRITKILFLLAIGTNLVLNAQSINKIENAMKLYQNEQWQEAAVAFSTIIEDNIYNGEYYYNLAHCFYKLKDYDKAIKNYKLSLDTGYNYGNCIKHIAMCYAESGDLKNTSIWINRGLKTPKSLSITNVVSDSAFKEFRKTDSYKSIYSQDSTFNREEKWKTDIKFLKHRFEVKHYDIFNTVKSKEWNSDFNLLLESVNQKTDAEILVSLMKITTKIGDGHTFIRPPLSGKFKLHFYPFKLYMFEKGLYVTQTSSIYKDALGLRLTHINSMSIKEVLEKIKDVISVDNEIGLFERLDFNLMFSEVLHVLNITSNPKSSFFTFQKEDGSKITIDVNADEFNPAILTEKLESHKTKIPLYQQNENDFFWSKELNDFNAMYVKININLSTPQQSIKQFYDKVFDSISKQNIKHLIIDLRHCPGGNSFNNKTLIKHIIANKTLDKENGIFTIIGRRTFSAAMNLSTDLETWTNTKFIGEPTGSKPNFIGETNFVTLPNTGIQLSISDAYWQQSVSWDKRNWIAPHIYVQNNFNDFKNGNDNILNTIKTIVMEKMQID</sequence>
<dbReference type="SUPFAM" id="SSF48452">
    <property type="entry name" value="TPR-like"/>
    <property type="match status" value="1"/>
</dbReference>
<keyword evidence="4" id="KW-0732">Signal</keyword>
<dbReference type="OrthoDB" id="5480566at2"/>
<protein>
    <recommendedName>
        <fullName evidence="5">Tail specific protease domain-containing protein</fullName>
    </recommendedName>
</protein>
<dbReference type="InterPro" id="IPR019734">
    <property type="entry name" value="TPR_rpt"/>
</dbReference>
<evidence type="ECO:0000256" key="4">
    <source>
        <dbReference type="SAM" id="SignalP"/>
    </source>
</evidence>
<dbReference type="GO" id="GO:0006508">
    <property type="term" value="P:proteolysis"/>
    <property type="evidence" value="ECO:0007669"/>
    <property type="project" value="InterPro"/>
</dbReference>
<evidence type="ECO:0000313" key="6">
    <source>
        <dbReference type="EMBL" id="TJY37084.1"/>
    </source>
</evidence>
<feature type="chain" id="PRO_5020821952" description="Tail specific protease domain-containing protein" evidence="4">
    <location>
        <begin position="25"/>
        <end position="556"/>
    </location>
</feature>
<dbReference type="Gene3D" id="1.25.40.10">
    <property type="entry name" value="Tetratricopeptide repeat domain"/>
    <property type="match status" value="1"/>
</dbReference>
<keyword evidence="7" id="KW-1185">Reference proteome</keyword>
<keyword evidence="1" id="KW-0677">Repeat</keyword>
<evidence type="ECO:0000313" key="7">
    <source>
        <dbReference type="Proteomes" id="UP000307657"/>
    </source>
</evidence>
<accession>A0A4U0F041</accession>
<evidence type="ECO:0000256" key="2">
    <source>
        <dbReference type="ARBA" id="ARBA00022803"/>
    </source>
</evidence>
<comment type="caution">
    <text evidence="6">The sequence shown here is derived from an EMBL/GenBank/DDBJ whole genome shotgun (WGS) entry which is preliminary data.</text>
</comment>
<organism evidence="6 7">
    <name type="scientific">Pontimicrobium aquaticum</name>
    <dbReference type="NCBI Taxonomy" id="2565367"/>
    <lineage>
        <taxon>Bacteria</taxon>
        <taxon>Pseudomonadati</taxon>
        <taxon>Bacteroidota</taxon>
        <taxon>Flavobacteriia</taxon>
        <taxon>Flavobacteriales</taxon>
        <taxon>Flavobacteriaceae</taxon>
        <taxon>Pontimicrobium</taxon>
    </lineage>
</organism>